<protein>
    <recommendedName>
        <fullName evidence="4">Retrotransposon Copia-like N-terminal domain-containing protein</fullName>
    </recommendedName>
</protein>
<dbReference type="Pfam" id="PF14223">
    <property type="entry name" value="Retrotran_gag_2"/>
    <property type="match status" value="1"/>
</dbReference>
<name>A0AAV2GI77_9ROSI</name>
<organism evidence="2 3">
    <name type="scientific">Linum trigynum</name>
    <dbReference type="NCBI Taxonomy" id="586398"/>
    <lineage>
        <taxon>Eukaryota</taxon>
        <taxon>Viridiplantae</taxon>
        <taxon>Streptophyta</taxon>
        <taxon>Embryophyta</taxon>
        <taxon>Tracheophyta</taxon>
        <taxon>Spermatophyta</taxon>
        <taxon>Magnoliopsida</taxon>
        <taxon>eudicotyledons</taxon>
        <taxon>Gunneridae</taxon>
        <taxon>Pentapetalae</taxon>
        <taxon>rosids</taxon>
        <taxon>fabids</taxon>
        <taxon>Malpighiales</taxon>
        <taxon>Linaceae</taxon>
        <taxon>Linum</taxon>
    </lineage>
</organism>
<dbReference type="EMBL" id="OZ034822">
    <property type="protein sequence ID" value="CAL1409862.1"/>
    <property type="molecule type" value="Genomic_DNA"/>
</dbReference>
<evidence type="ECO:0000313" key="1">
    <source>
        <dbReference type="EMBL" id="CAL1409862.1"/>
    </source>
</evidence>
<reference evidence="2 3" key="1">
    <citation type="submission" date="2024-04" db="EMBL/GenBank/DDBJ databases">
        <authorList>
            <person name="Fracassetti M."/>
        </authorList>
    </citation>
    <scope>NUCLEOTIDE SEQUENCE [LARGE SCALE GENOMIC DNA]</scope>
</reference>
<accession>A0AAV2GI77</accession>
<dbReference type="Proteomes" id="UP001497516">
    <property type="component" value="Chromosome 9"/>
</dbReference>
<proteinExistence type="predicted"/>
<sequence>MESDHINTRLNSKNFALWEFQFRTFIKGQGFFGFLDGSATKPAVPPATDQELAKWMQSDAKVRSWILKSVDPSIVLGLRLLPTSADEWQSLKATYSSTSVARQFEIEIELANLQQGDQDVTTYYNAAKLPWTKQDLLAAALLSGMASAEFQA</sequence>
<evidence type="ECO:0000313" key="3">
    <source>
        <dbReference type="Proteomes" id="UP001497516"/>
    </source>
</evidence>
<evidence type="ECO:0000313" key="2">
    <source>
        <dbReference type="EMBL" id="CAL1409867.1"/>
    </source>
</evidence>
<evidence type="ECO:0008006" key="4">
    <source>
        <dbReference type="Google" id="ProtNLM"/>
    </source>
</evidence>
<dbReference type="EMBL" id="OZ034822">
    <property type="protein sequence ID" value="CAL1409867.1"/>
    <property type="molecule type" value="Genomic_DNA"/>
</dbReference>
<dbReference type="PANTHER" id="PTHR37610:SF77">
    <property type="entry name" value="INTEGRASE CATALYTIC DOMAIN-CONTAINING PROTEIN"/>
    <property type="match status" value="1"/>
</dbReference>
<gene>
    <name evidence="1" type="ORF">LTRI10_LOCUS49325</name>
    <name evidence="2" type="ORF">LTRI10_LOCUS49330</name>
</gene>
<keyword evidence="3" id="KW-1185">Reference proteome</keyword>
<dbReference type="AlphaFoldDB" id="A0AAV2GI77"/>
<dbReference type="PANTHER" id="PTHR37610">
    <property type="entry name" value="CCHC-TYPE DOMAIN-CONTAINING PROTEIN"/>
    <property type="match status" value="1"/>
</dbReference>